<gene>
    <name evidence="2" type="ORF">AQUCO_02000209v1</name>
</gene>
<name>A0A2G5DGJ4_AQUCA</name>
<dbReference type="AlphaFoldDB" id="A0A2G5DGJ4"/>
<reference evidence="2 3" key="1">
    <citation type="submission" date="2017-09" db="EMBL/GenBank/DDBJ databases">
        <title>WGS assembly of Aquilegia coerulea Goldsmith.</title>
        <authorList>
            <person name="Hodges S."/>
            <person name="Kramer E."/>
            <person name="Nordborg M."/>
            <person name="Tomkins J."/>
            <person name="Borevitz J."/>
            <person name="Derieg N."/>
            <person name="Yan J."/>
            <person name="Mihaltcheva S."/>
            <person name="Hayes R.D."/>
            <person name="Rokhsar D."/>
        </authorList>
    </citation>
    <scope>NUCLEOTIDE SEQUENCE [LARGE SCALE GENOMIC DNA]</scope>
    <source>
        <strain evidence="3">cv. Goldsmith</strain>
    </source>
</reference>
<sequence length="109" mass="12491">MNGKLGKMGRALPKRLLMKKKKGPYYCGFCYDDFKYNDGPARHAKSVHYSADIVCLYCGTEFSDVDAHATHFQDKHVTNFKDEECKICQTQVDGIADFIHHMKNNHAVF</sequence>
<evidence type="ECO:0000313" key="3">
    <source>
        <dbReference type="Proteomes" id="UP000230069"/>
    </source>
</evidence>
<proteinExistence type="predicted"/>
<accession>A0A2G5DGJ4</accession>
<organism evidence="2 3">
    <name type="scientific">Aquilegia coerulea</name>
    <name type="common">Rocky mountain columbine</name>
    <dbReference type="NCBI Taxonomy" id="218851"/>
    <lineage>
        <taxon>Eukaryota</taxon>
        <taxon>Viridiplantae</taxon>
        <taxon>Streptophyta</taxon>
        <taxon>Embryophyta</taxon>
        <taxon>Tracheophyta</taxon>
        <taxon>Spermatophyta</taxon>
        <taxon>Magnoliopsida</taxon>
        <taxon>Ranunculales</taxon>
        <taxon>Ranunculaceae</taxon>
        <taxon>Thalictroideae</taxon>
        <taxon>Aquilegia</taxon>
    </lineage>
</organism>
<keyword evidence="3" id="KW-1185">Reference proteome</keyword>
<feature type="domain" description="C2H2-type" evidence="1">
    <location>
        <begin position="55"/>
        <end position="76"/>
    </location>
</feature>
<dbReference type="OrthoDB" id="7295497at2759"/>
<dbReference type="EMBL" id="KZ305037">
    <property type="protein sequence ID" value="PIA42614.1"/>
    <property type="molecule type" value="Genomic_DNA"/>
</dbReference>
<evidence type="ECO:0000259" key="1">
    <source>
        <dbReference type="PROSITE" id="PS00028"/>
    </source>
</evidence>
<dbReference type="Gene3D" id="3.30.160.60">
    <property type="entry name" value="Classic Zinc Finger"/>
    <property type="match status" value="1"/>
</dbReference>
<evidence type="ECO:0000313" key="2">
    <source>
        <dbReference type="EMBL" id="PIA42614.1"/>
    </source>
</evidence>
<dbReference type="InterPro" id="IPR013087">
    <property type="entry name" value="Znf_C2H2_type"/>
</dbReference>
<feature type="domain" description="C2H2-type" evidence="1">
    <location>
        <begin position="27"/>
        <end position="48"/>
    </location>
</feature>
<dbReference type="SMART" id="SM00355">
    <property type="entry name" value="ZnF_C2H2"/>
    <property type="match status" value="3"/>
</dbReference>
<dbReference type="PROSITE" id="PS00028">
    <property type="entry name" value="ZINC_FINGER_C2H2_1"/>
    <property type="match status" value="2"/>
</dbReference>
<dbReference type="InParanoid" id="A0A2G5DGJ4"/>
<dbReference type="Proteomes" id="UP000230069">
    <property type="component" value="Unassembled WGS sequence"/>
</dbReference>
<protein>
    <recommendedName>
        <fullName evidence="1">C2H2-type domain-containing protein</fullName>
    </recommendedName>
</protein>